<accession>A0A1L6TFL5</accession>
<dbReference type="Proteomes" id="UP000029558">
    <property type="component" value="Chromosome"/>
</dbReference>
<dbReference type="AlphaFoldDB" id="A0A1L6TFL5"/>
<dbReference type="OrthoDB" id="9906525at2"/>
<organism evidence="1 2">
    <name type="scientific">Piscirickettsia salmonis</name>
    <dbReference type="NCBI Taxonomy" id="1238"/>
    <lineage>
        <taxon>Bacteria</taxon>
        <taxon>Pseudomonadati</taxon>
        <taxon>Pseudomonadota</taxon>
        <taxon>Gammaproteobacteria</taxon>
        <taxon>Thiotrichales</taxon>
        <taxon>Piscirickettsiaceae</taxon>
        <taxon>Piscirickettsia</taxon>
    </lineage>
</organism>
<proteinExistence type="predicted"/>
<evidence type="ECO:0000313" key="2">
    <source>
        <dbReference type="Proteomes" id="UP000029558"/>
    </source>
</evidence>
<dbReference type="EMBL" id="CP012508">
    <property type="protein sequence ID" value="ALB24294.1"/>
    <property type="molecule type" value="Genomic_DNA"/>
</dbReference>
<evidence type="ECO:0000313" key="1">
    <source>
        <dbReference type="EMBL" id="ALB24294.1"/>
    </source>
</evidence>
<reference evidence="1 2" key="1">
    <citation type="journal article" date="2014" name="Genome Announc.">
        <title>Comparative Genome Analysis of Two Isolates of the Fish Pathogen Piscirickettsia salmonis from Different Hosts Reveals Major Differences in Virulence-Associated Secretion Systems.</title>
        <authorList>
            <person name="Bohle H."/>
            <person name="Henriquez P."/>
            <person name="Grothusen H."/>
            <person name="Navas E."/>
            <person name="Sandoval A."/>
            <person name="Bustamante F."/>
            <person name="Bustos P."/>
            <person name="Mancilla M."/>
        </authorList>
    </citation>
    <scope>NUCLEOTIDE SEQUENCE [LARGE SCALE GENOMIC DNA]</scope>
    <source>
        <strain evidence="2">B1-32597</strain>
    </source>
</reference>
<protein>
    <submittedName>
        <fullName evidence="1">Uncharacterized protein</fullName>
    </submittedName>
</protein>
<dbReference type="RefSeq" id="WP_027242740.1">
    <property type="nucleotide sequence ID" value="NZ_CP012508.1"/>
</dbReference>
<gene>
    <name evidence="1" type="ORF">KU39_3121</name>
</gene>
<sequence>MSDVIRRAKEVLISKSINHDYLLHKDPLFNEEVAQAILNLNELADSDFVDRFFEALKKISELENSDADKISESIINKIKNANILLENNFFDKNFIDFIERNQWHVLEILAENKDYLENKTGVSAALKVIGPKPNVARGIFSLIREGLFSNDIVDLIAQGYNRDKVIKIAKRLNSMAVLRDKDGNLNIETVYTSLDKFSSKCENLRVSNDSFDKDSIQKIIDNLEMEVIDNSGGGLCGDKSIFIGILSQLKKEIVSEEKDSLFEKIYLNYKEIYDSLYFNKNPKLTKEQFKNRIYYFDLYQQDETLLTEVSLSFRQMIRKSYGKEIFDNFGKNLKLCEQIKNKCEQITNKDKLLISTLKDILKKVIKCRKSLGDKLIPEVNIESLTTTGAVKKEIDHQIQKMEIDVYGYKISATKMMYMQSDPARIMPPKELMALEGKIDASQELNDQEKKELNKLALSALELVEDKLFTPWTLSIYNRVSTEKYLDQNIIKDRLAKELDLKVSGDGQKTDTALTTDNFLLNHKPGGRLKKPHFQTKLTKEDIDYCQSHTLIANETYRNEFIKIYNLLYETDPKWQIQKRQKDFSSMSNAQISKYIRKNEISRSRAAFNILKFYGSHDMNKKVVNAAIGEYHRLNKLGLIKKGSVQSTAYLRKDRYINNFISSSVAPEKVQQRVNKKSTTLLHDKHFEHIREQTYSNDVIEL</sequence>
<name>A0A1L6TFL5_PISSA</name>